<dbReference type="InterPro" id="IPR011050">
    <property type="entry name" value="Pectin_lyase_fold/virulence"/>
</dbReference>
<feature type="region of interest" description="Disordered" evidence="2">
    <location>
        <begin position="561"/>
        <end position="594"/>
    </location>
</feature>
<dbReference type="Proteomes" id="UP000612055">
    <property type="component" value="Unassembled WGS sequence"/>
</dbReference>
<name>A0A835YB90_9CHLO</name>
<dbReference type="EMBL" id="JAEHOE010000010">
    <property type="protein sequence ID" value="KAG2498292.1"/>
    <property type="molecule type" value="Genomic_DNA"/>
</dbReference>
<evidence type="ECO:0008006" key="5">
    <source>
        <dbReference type="Google" id="ProtNLM"/>
    </source>
</evidence>
<feature type="region of interest" description="Disordered" evidence="2">
    <location>
        <begin position="452"/>
        <end position="491"/>
    </location>
</feature>
<feature type="region of interest" description="Disordered" evidence="2">
    <location>
        <begin position="260"/>
        <end position="440"/>
    </location>
</feature>
<feature type="region of interest" description="Disordered" evidence="2">
    <location>
        <begin position="1032"/>
        <end position="1121"/>
    </location>
</feature>
<gene>
    <name evidence="3" type="ORF">HYH03_003553</name>
</gene>
<dbReference type="Gene3D" id="2.160.20.10">
    <property type="entry name" value="Single-stranded right-handed beta-helix, Pectin lyase-like"/>
    <property type="match status" value="1"/>
</dbReference>
<dbReference type="InterPro" id="IPR012334">
    <property type="entry name" value="Pectin_lyas_fold"/>
</dbReference>
<feature type="compositionally biased region" description="Low complexity" evidence="2">
    <location>
        <begin position="157"/>
        <end position="167"/>
    </location>
</feature>
<proteinExistence type="predicted"/>
<keyword evidence="4" id="KW-1185">Reference proteome</keyword>
<feature type="compositionally biased region" description="Pro residues" evidence="2">
    <location>
        <begin position="566"/>
        <end position="578"/>
    </location>
</feature>
<evidence type="ECO:0000313" key="3">
    <source>
        <dbReference type="EMBL" id="KAG2498292.1"/>
    </source>
</evidence>
<comment type="caution">
    <text evidence="3">The sequence shown here is derived from an EMBL/GenBank/DDBJ whole genome shotgun (WGS) entry which is preliminary data.</text>
</comment>
<feature type="compositionally biased region" description="Polar residues" evidence="2">
    <location>
        <begin position="344"/>
        <end position="358"/>
    </location>
</feature>
<dbReference type="AlphaFoldDB" id="A0A835YB90"/>
<evidence type="ECO:0000313" key="4">
    <source>
        <dbReference type="Proteomes" id="UP000612055"/>
    </source>
</evidence>
<evidence type="ECO:0000256" key="2">
    <source>
        <dbReference type="SAM" id="MobiDB-lite"/>
    </source>
</evidence>
<feature type="compositionally biased region" description="Low complexity" evidence="2">
    <location>
        <begin position="125"/>
        <end position="148"/>
    </location>
</feature>
<protein>
    <recommendedName>
        <fullName evidence="5">Right handed beta helix domain-containing protein</fullName>
    </recommendedName>
</protein>
<dbReference type="SUPFAM" id="SSF51126">
    <property type="entry name" value="Pectin lyase-like"/>
    <property type="match status" value="1"/>
</dbReference>
<keyword evidence="1" id="KW-0175">Coiled coil</keyword>
<feature type="compositionally biased region" description="Gly residues" evidence="2">
    <location>
        <begin position="1046"/>
        <end position="1055"/>
    </location>
</feature>
<feature type="region of interest" description="Disordered" evidence="2">
    <location>
        <begin position="125"/>
        <end position="167"/>
    </location>
</feature>
<feature type="compositionally biased region" description="Basic and acidic residues" evidence="2">
    <location>
        <begin position="1111"/>
        <end position="1121"/>
    </location>
</feature>
<feature type="compositionally biased region" description="Basic residues" evidence="2">
    <location>
        <begin position="425"/>
        <end position="435"/>
    </location>
</feature>
<feature type="coiled-coil region" evidence="1">
    <location>
        <begin position="25"/>
        <end position="80"/>
    </location>
</feature>
<sequence>MDALLNLTTTELEVVARFRKEASMRAQLEVRLNQEKAALSIEEAAMSEHWLAAKRLQPQLASRRQRVQELEEQAARLQEQSVARTPVIQGLKERLANATLATAPETTAGPAGLAAAGSTPDALLGAVGPAQASAGGAPQPGLPAAPGSHPRADHGAGPDAAAAQGHGEAAAARAALAASPAVGAGGSRQAVLEVQGLEAGSAPGTAPATSACGAADPKDATAAAAAGGCPAGPAAAEVPPLSGGSADGLGPSLRPCAAGLACPPPQLQGPQPASAAAGAPQEQGADGSGAVAHSAKPTAGQAPAQVGQKCQVAERRAAAEGAAATRPSLQAEGRQTRCVGQAAQEPSTSMPALSQPQGRASVVTGVAELGSRPAEPLSASSIRRGGDGLTTAAAGQPEPLAAGGACAGAVPGTAPPASIKAETRRGRKAKPKRNPHHDNTWAGAAAIEGAATAEAGGQAGPSGSATTNGPAASLGGNGEAAGCSAGPCSAAAEGASGEQVQLSDTGVQEGAVKRAPPVAAAAAREATGTLTATAGAGATQAGASAASADAAAASAHLELPEAAPGPLLPPAPALPLPQPADGSKSAGAGAGGARCAGNTALETAEAEAAAGAGGRSGAKGCKRAREATGDPPQQLAPQAEMQAGTPQPGRISRAVRLQHQLDSLAKKQPVAAAKLERGRGASKMGAAALPNTVVDLGGRHVRGDFVKVPSGLTRITISNGTIEGWVLVEGSTDVTFDNVTFLGEKHRASAKVVGKLTPLDVVTVAGAGASVKLVSCTVRVACAKGEAVNCVSVRAGARAELRGCTLGPGPKHGLVVLGGATALAVDCIASELDVPRKNQGTGLLAAGPGSRLRAERCTAERCGDRGFASADGGALEVGDGCVARGCRYGFTADSASDAAGSTLVAGAGCEAHGAAGSGWRVQDGATLTTGPDCKAVRCTVGFAVAGVASTMTLGRGCSAKENGDGFTVGEGALLDLSAGGCVAEANTGHGFLAELGGELRLGPGSQALSNGGDGVRASEGSVVVVLRPGSQAEAGAQEGEGEARQAGGGGSGGGVTVAAGNQGAGFRAAGASPGEVQGVSPGVPSRLELPEGGWRAHGNAGGDEPLAQEGGRVEGADGRTE</sequence>
<organism evidence="3 4">
    <name type="scientific">Edaphochlamys debaryana</name>
    <dbReference type="NCBI Taxonomy" id="47281"/>
    <lineage>
        <taxon>Eukaryota</taxon>
        <taxon>Viridiplantae</taxon>
        <taxon>Chlorophyta</taxon>
        <taxon>core chlorophytes</taxon>
        <taxon>Chlorophyceae</taxon>
        <taxon>CS clade</taxon>
        <taxon>Chlamydomonadales</taxon>
        <taxon>Chlamydomonadales incertae sedis</taxon>
        <taxon>Edaphochlamys</taxon>
    </lineage>
</organism>
<feature type="region of interest" description="Disordered" evidence="2">
    <location>
        <begin position="607"/>
        <end position="649"/>
    </location>
</feature>
<accession>A0A835YB90</accession>
<reference evidence="3" key="1">
    <citation type="journal article" date="2020" name="bioRxiv">
        <title>Comparative genomics of Chlamydomonas.</title>
        <authorList>
            <person name="Craig R.J."/>
            <person name="Hasan A.R."/>
            <person name="Ness R.W."/>
            <person name="Keightley P.D."/>
        </authorList>
    </citation>
    <scope>NUCLEOTIDE SEQUENCE</scope>
    <source>
        <strain evidence="3">CCAP 11/70</strain>
    </source>
</reference>
<feature type="compositionally biased region" description="Low complexity" evidence="2">
    <location>
        <begin position="268"/>
        <end position="285"/>
    </location>
</feature>
<feature type="compositionally biased region" description="Polar residues" evidence="2">
    <location>
        <begin position="461"/>
        <end position="470"/>
    </location>
</feature>
<evidence type="ECO:0000256" key="1">
    <source>
        <dbReference type="SAM" id="Coils"/>
    </source>
</evidence>
<feature type="compositionally biased region" description="Low complexity" evidence="2">
    <location>
        <begin position="480"/>
        <end position="491"/>
    </location>
</feature>
<feature type="compositionally biased region" description="Low complexity" evidence="2">
    <location>
        <begin position="399"/>
        <end position="417"/>
    </location>
</feature>